<evidence type="ECO:0000313" key="2">
    <source>
        <dbReference type="EMBL" id="QPD04575.1"/>
    </source>
</evidence>
<dbReference type="PROSITE" id="PS51819">
    <property type="entry name" value="VOC"/>
    <property type="match status" value="1"/>
</dbReference>
<dbReference type="AlphaFoldDB" id="A0A7S8J023"/>
<name>A0A7S8J023_9BACT</name>
<evidence type="ECO:0000259" key="1">
    <source>
        <dbReference type="PROSITE" id="PS51819"/>
    </source>
</evidence>
<gene>
    <name evidence="2" type="ORF">Nkreftii_002349</name>
</gene>
<accession>A0A7S8J023</accession>
<evidence type="ECO:0000313" key="3">
    <source>
        <dbReference type="Proteomes" id="UP000593737"/>
    </source>
</evidence>
<dbReference type="CDD" id="cd08351">
    <property type="entry name" value="ChaP_like"/>
    <property type="match status" value="1"/>
</dbReference>
<dbReference type="Pfam" id="PF00903">
    <property type="entry name" value="Glyoxalase"/>
    <property type="match status" value="1"/>
</dbReference>
<sequence>MVGDLFNPFSGETSILPTCATAERIMTVTVRLNHTIIAAQDKEKSSLFLTGILGFPAPSLIGPFAVVQVSDDTSLDFMDTDGEIASQHYAFLVDEYEFDEIFGRIRDRHLPYWADPYRHKRDEINTWDGGRGVYFDDPSGYLLEIITRPYGSGGTTTSQPHPLFAQPLGHEDHEDHLFDRQAKRGRQASRLQAEV</sequence>
<protein>
    <recommendedName>
        <fullName evidence="1">VOC domain-containing protein</fullName>
    </recommendedName>
</protein>
<dbReference type="InterPro" id="IPR037523">
    <property type="entry name" value="VOC_core"/>
</dbReference>
<dbReference type="KEGG" id="nkf:Nkreftii_002349"/>
<dbReference type="InterPro" id="IPR029068">
    <property type="entry name" value="Glyas_Bleomycin-R_OHBP_Dase"/>
</dbReference>
<dbReference type="InterPro" id="IPR004360">
    <property type="entry name" value="Glyas_Fos-R_dOase_dom"/>
</dbReference>
<dbReference type="Gene3D" id="3.10.180.10">
    <property type="entry name" value="2,3-Dihydroxybiphenyl 1,2-Dioxygenase, domain 1"/>
    <property type="match status" value="1"/>
</dbReference>
<dbReference type="Proteomes" id="UP000593737">
    <property type="component" value="Chromosome"/>
</dbReference>
<organism evidence="2 3">
    <name type="scientific">Candidatus Nitrospira kreftii</name>
    <dbReference type="NCBI Taxonomy" id="2652173"/>
    <lineage>
        <taxon>Bacteria</taxon>
        <taxon>Pseudomonadati</taxon>
        <taxon>Nitrospirota</taxon>
        <taxon>Nitrospiria</taxon>
        <taxon>Nitrospirales</taxon>
        <taxon>Nitrospiraceae</taxon>
        <taxon>Nitrospira</taxon>
    </lineage>
</organism>
<dbReference type="EMBL" id="CP047423">
    <property type="protein sequence ID" value="QPD04575.1"/>
    <property type="molecule type" value="Genomic_DNA"/>
</dbReference>
<reference evidence="2 3" key="1">
    <citation type="journal article" date="2020" name="ISME J.">
        <title>Enrichment and physiological characterization of a novel comammox Nitrospira indicates ammonium inhibition of complete nitrification.</title>
        <authorList>
            <person name="Sakoula D."/>
            <person name="Koch H."/>
            <person name="Frank J."/>
            <person name="Jetten M.S.M."/>
            <person name="van Kessel M.A.H.J."/>
            <person name="Lucker S."/>
        </authorList>
    </citation>
    <scope>NUCLEOTIDE SEQUENCE [LARGE SCALE GENOMIC DNA]</scope>
    <source>
        <strain evidence="2">Comreactor17</strain>
    </source>
</reference>
<dbReference type="SUPFAM" id="SSF54593">
    <property type="entry name" value="Glyoxalase/Bleomycin resistance protein/Dihydroxybiphenyl dioxygenase"/>
    <property type="match status" value="1"/>
</dbReference>
<feature type="domain" description="VOC" evidence="1">
    <location>
        <begin position="31"/>
        <end position="148"/>
    </location>
</feature>
<proteinExistence type="predicted"/>